<reference evidence="1 2" key="1">
    <citation type="journal article" date="2010" name="Stand. Genomic Sci.">
        <title>Complete genome sequence of Vulcanisaeta distributa type strain (IC-017).</title>
        <authorList>
            <person name="Mavromatis K."/>
            <person name="Sikorski J."/>
            <person name="Pabst E."/>
            <person name="Teshima H."/>
            <person name="Lapidus A."/>
            <person name="Lucas S."/>
            <person name="Nolan M."/>
            <person name="Glavina Del Rio T."/>
            <person name="Cheng J.F."/>
            <person name="Bruce D."/>
            <person name="Goodwin L."/>
            <person name="Pitluck S."/>
            <person name="Liolios K."/>
            <person name="Ivanova N."/>
            <person name="Mikhailova N."/>
            <person name="Pati A."/>
            <person name="Chen A."/>
            <person name="Palaniappan K."/>
            <person name="Land M."/>
            <person name="Hauser L."/>
            <person name="Chang Y.J."/>
            <person name="Jeffries C.D."/>
            <person name="Rohde M."/>
            <person name="Spring S."/>
            <person name="Goker M."/>
            <person name="Wirth R."/>
            <person name="Woyke T."/>
            <person name="Bristow J."/>
            <person name="Eisen J.A."/>
            <person name="Markowitz V."/>
            <person name="Hugenholtz P."/>
            <person name="Klenk H.P."/>
            <person name="Kyrpides N.C."/>
        </authorList>
    </citation>
    <scope>NUCLEOTIDE SEQUENCE [LARGE SCALE GENOMIC DNA]</scope>
    <source>
        <strain evidence="2">DSM 14429 / JCM 11212 / NBRC 100878 / IC-017</strain>
    </source>
</reference>
<dbReference type="HOGENOM" id="CLU_793712_0_0_2"/>
<dbReference type="RefSeq" id="WP_013335312.1">
    <property type="nucleotide sequence ID" value="NC_014537.1"/>
</dbReference>
<dbReference type="STRING" id="572478.Vdis_0174"/>
<protein>
    <submittedName>
        <fullName evidence="1">Transcriptional repressor, CopY family</fullName>
    </submittedName>
</protein>
<dbReference type="SUPFAM" id="SSF46785">
    <property type="entry name" value="Winged helix' DNA-binding domain"/>
    <property type="match status" value="1"/>
</dbReference>
<evidence type="ECO:0000313" key="1">
    <source>
        <dbReference type="EMBL" id="ADN49587.1"/>
    </source>
</evidence>
<accession>E1QSS0</accession>
<gene>
    <name evidence="1" type="ordered locus">Vdis_0174</name>
</gene>
<evidence type="ECO:0000313" key="2">
    <source>
        <dbReference type="Proteomes" id="UP000006681"/>
    </source>
</evidence>
<keyword evidence="2" id="KW-1185">Reference proteome</keyword>
<dbReference type="AlphaFoldDB" id="E1QSS0"/>
<reference evidence="2" key="2">
    <citation type="journal article" date="2010" name="Stand. Genomic Sci.">
        <title>Complete genome sequence of Vulcanisaeta distributa type strain (IC-017T).</title>
        <authorList>
            <person name="Mavromatis K."/>
            <person name="Sikorski J."/>
            <person name="Pabst E."/>
            <person name="Teshima H."/>
            <person name="Lapidus A."/>
            <person name="Lucas S."/>
            <person name="Nolan M."/>
            <person name="Glavina Del Rio T."/>
            <person name="Cheng J."/>
            <person name="Bruce D."/>
            <person name="Goodwin L."/>
            <person name="Pitluck S."/>
            <person name="Liolios K."/>
            <person name="Ivanova N."/>
            <person name="Mikhailova N."/>
            <person name="Pati A."/>
            <person name="Chen A."/>
            <person name="Palaniappan K."/>
            <person name="Land M."/>
            <person name="Hauser L."/>
            <person name="Chang Y."/>
            <person name="Jeffries C."/>
            <person name="Rohde M."/>
            <person name="Spring S."/>
            <person name="Goker M."/>
            <person name="Wirth R."/>
            <person name="Woyke T."/>
            <person name="Bristow J."/>
            <person name="Eisen J."/>
            <person name="Markowitz V."/>
            <person name="Hugenholtz P."/>
            <person name="Klenk H."/>
            <person name="Kyrpides N."/>
        </authorList>
    </citation>
    <scope>NUCLEOTIDE SEQUENCE [LARGE SCALE GENOMIC DNA]</scope>
    <source>
        <strain evidence="2">DSM 14429 / JCM 11212 / NBRC 100878 / IC-017</strain>
    </source>
</reference>
<sequence length="349" mass="39963">MVRKRAGVTSGLRAQEIDVLDYLSSKPSDYSASFKEIFEFLHKKYSVKSKGTVGRLLERLVKADLIERSGKGIYKLKLSNYSAIKRTLYDINNQILNELSYFKPVILPRDLGTLSGMDLLLSRFETNAQNTNKIINIINAIPRVINCKYLAREYHYNPYYHQNNTEYFGLVILGEAFASSYENIELSEIEKHEELFNVLKQGGDGCRHDGSNLYIYSTTELKVDSSIVKPVKFVTMVILNKGFRYMGVVSSATYGDEQLSDGTYESIIRLLIMISLVNTMKFLSLFRLFSNNVIPRSMIYTESRKGFIHYIPFTQGYDLTKLINTIMKIENLEPSNVPNTLLTLTKEPH</sequence>
<name>E1QSS0_VULDI</name>
<dbReference type="KEGG" id="vdi:Vdis_0174"/>
<dbReference type="Proteomes" id="UP000006681">
    <property type="component" value="Chromosome"/>
</dbReference>
<organism evidence="1 2">
    <name type="scientific">Vulcanisaeta distributa (strain DSM 14429 / JCM 11212 / NBRC 100878 / IC-017)</name>
    <dbReference type="NCBI Taxonomy" id="572478"/>
    <lineage>
        <taxon>Archaea</taxon>
        <taxon>Thermoproteota</taxon>
        <taxon>Thermoprotei</taxon>
        <taxon>Thermoproteales</taxon>
        <taxon>Thermoproteaceae</taxon>
        <taxon>Vulcanisaeta</taxon>
    </lineage>
</organism>
<dbReference type="InterPro" id="IPR036390">
    <property type="entry name" value="WH_DNA-bd_sf"/>
</dbReference>
<dbReference type="EMBL" id="CP002100">
    <property type="protein sequence ID" value="ADN49587.1"/>
    <property type="molecule type" value="Genomic_DNA"/>
</dbReference>
<dbReference type="GeneID" id="9751091"/>
<proteinExistence type="predicted"/>